<protein>
    <submittedName>
        <fullName evidence="1">Uncharacterized protein</fullName>
    </submittedName>
</protein>
<keyword evidence="2" id="KW-1185">Reference proteome</keyword>
<comment type="caution">
    <text evidence="1">The sequence shown here is derived from an EMBL/GenBank/DDBJ whole genome shotgun (WGS) entry which is preliminary data.</text>
</comment>
<accession>A0A7J6W658</accession>
<name>A0A7J6W658_THATH</name>
<evidence type="ECO:0000313" key="1">
    <source>
        <dbReference type="EMBL" id="KAF5192869.1"/>
    </source>
</evidence>
<dbReference type="EMBL" id="JABWDY010020827">
    <property type="protein sequence ID" value="KAF5192869.1"/>
    <property type="molecule type" value="Genomic_DNA"/>
</dbReference>
<organism evidence="1 2">
    <name type="scientific">Thalictrum thalictroides</name>
    <name type="common">Rue-anemone</name>
    <name type="synonym">Anemone thalictroides</name>
    <dbReference type="NCBI Taxonomy" id="46969"/>
    <lineage>
        <taxon>Eukaryota</taxon>
        <taxon>Viridiplantae</taxon>
        <taxon>Streptophyta</taxon>
        <taxon>Embryophyta</taxon>
        <taxon>Tracheophyta</taxon>
        <taxon>Spermatophyta</taxon>
        <taxon>Magnoliopsida</taxon>
        <taxon>Ranunculales</taxon>
        <taxon>Ranunculaceae</taxon>
        <taxon>Thalictroideae</taxon>
        <taxon>Thalictrum</taxon>
    </lineage>
</organism>
<proteinExistence type="predicted"/>
<sequence length="82" mass="8874">MDVENGEEEENFTAGKVEEKVTVDGLSSLGQPSVLDVAMLGVQDLPIMQGQDEVTKESEKILILKEGEPISIGCYHSSSNYS</sequence>
<dbReference type="Proteomes" id="UP000554482">
    <property type="component" value="Unassembled WGS sequence"/>
</dbReference>
<dbReference type="AlphaFoldDB" id="A0A7J6W658"/>
<evidence type="ECO:0000313" key="2">
    <source>
        <dbReference type="Proteomes" id="UP000554482"/>
    </source>
</evidence>
<reference evidence="1 2" key="1">
    <citation type="submission" date="2020-06" db="EMBL/GenBank/DDBJ databases">
        <title>Transcriptomic and genomic resources for Thalictrum thalictroides and T. hernandezii: Facilitating candidate gene discovery in an emerging model plant lineage.</title>
        <authorList>
            <person name="Arias T."/>
            <person name="Riano-Pachon D.M."/>
            <person name="Di Stilio V.S."/>
        </authorList>
    </citation>
    <scope>NUCLEOTIDE SEQUENCE [LARGE SCALE GENOMIC DNA]</scope>
    <source>
        <strain evidence="2">cv. WT478/WT964</strain>
        <tissue evidence="1">Leaves</tissue>
    </source>
</reference>
<gene>
    <name evidence="1" type="ORF">FRX31_017544</name>
</gene>